<evidence type="ECO:0000259" key="1">
    <source>
        <dbReference type="PROSITE" id="PS51750"/>
    </source>
</evidence>
<dbReference type="RefSeq" id="WP_138412441.1">
    <property type="nucleotide sequence ID" value="NZ_QLAG01000026.1"/>
</dbReference>
<evidence type="ECO:0000313" key="3">
    <source>
        <dbReference type="Proteomes" id="UP000306753"/>
    </source>
</evidence>
<sequence length="155" mass="17021">MQFTKQSFMGIELDILVGHPEHDILFIATQVARAAGLKNASYAASTNAKRYGHTKAIQVGVLLGSMEIPQTLQFNLQKTSWLFTDSATYEMLLRGHAPASEPFRKWVTEEVLPSIRKTGAYNVNESTTVEGQQFAGELAALHAEVAGLKGMIQQL</sequence>
<organism evidence="2 3">
    <name type="scientific">Stutzerimonas nosocomialis</name>
    <dbReference type="NCBI Taxonomy" id="1056496"/>
    <lineage>
        <taxon>Bacteria</taxon>
        <taxon>Pseudomonadati</taxon>
        <taxon>Pseudomonadota</taxon>
        <taxon>Gammaproteobacteria</taxon>
        <taxon>Pseudomonadales</taxon>
        <taxon>Pseudomonadaceae</taxon>
        <taxon>Stutzerimonas</taxon>
    </lineage>
</organism>
<dbReference type="SMART" id="SM01040">
    <property type="entry name" value="Bro-N"/>
    <property type="match status" value="1"/>
</dbReference>
<dbReference type="PROSITE" id="PS51750">
    <property type="entry name" value="BRO_N"/>
    <property type="match status" value="1"/>
</dbReference>
<reference evidence="2 3" key="1">
    <citation type="journal article" date="2017" name="Eur. J. Clin. Microbiol. Infect. Dis.">
        <title>Uncommonly isolated clinical Pseudomonas: identification and phylogenetic assignation.</title>
        <authorList>
            <person name="Mulet M."/>
            <person name="Gomila M."/>
            <person name="Ramirez A."/>
            <person name="Cardew S."/>
            <person name="Moore E.R."/>
            <person name="Lalucat J."/>
            <person name="Garcia-Valdes E."/>
        </authorList>
    </citation>
    <scope>NUCLEOTIDE SEQUENCE [LARGE SCALE GENOMIC DNA]</scope>
    <source>
        <strain evidence="2 3">SD129</strain>
    </source>
</reference>
<feature type="domain" description="Bro-N" evidence="1">
    <location>
        <begin position="1"/>
        <end position="119"/>
    </location>
</feature>
<dbReference type="AlphaFoldDB" id="A0A5R9QAJ1"/>
<protein>
    <recommendedName>
        <fullName evidence="1">Bro-N domain-containing protein</fullName>
    </recommendedName>
</protein>
<gene>
    <name evidence="2" type="ORF">DN820_17590</name>
</gene>
<dbReference type="Proteomes" id="UP000306753">
    <property type="component" value="Unassembled WGS sequence"/>
</dbReference>
<dbReference type="Pfam" id="PF02498">
    <property type="entry name" value="Bro-N"/>
    <property type="match status" value="1"/>
</dbReference>
<name>A0A5R9QAJ1_9GAMM</name>
<dbReference type="InterPro" id="IPR003497">
    <property type="entry name" value="BRO_N_domain"/>
</dbReference>
<accession>A0A5R9QAJ1</accession>
<dbReference type="EMBL" id="QLAG01000026">
    <property type="protein sequence ID" value="TLX62144.1"/>
    <property type="molecule type" value="Genomic_DNA"/>
</dbReference>
<comment type="caution">
    <text evidence="2">The sequence shown here is derived from an EMBL/GenBank/DDBJ whole genome shotgun (WGS) entry which is preliminary data.</text>
</comment>
<evidence type="ECO:0000313" key="2">
    <source>
        <dbReference type="EMBL" id="TLX62144.1"/>
    </source>
</evidence>
<keyword evidence="3" id="KW-1185">Reference proteome</keyword>
<proteinExistence type="predicted"/>